<name>A0A6A5KYS7_9PLEO</name>
<feature type="compositionally biased region" description="Polar residues" evidence="1">
    <location>
        <begin position="176"/>
        <end position="186"/>
    </location>
</feature>
<accession>A0A6A5KYS7</accession>
<feature type="region of interest" description="Disordered" evidence="1">
    <location>
        <begin position="166"/>
        <end position="186"/>
    </location>
</feature>
<protein>
    <submittedName>
        <fullName evidence="2">Uncharacterized protein</fullName>
    </submittedName>
</protein>
<dbReference type="AlphaFoldDB" id="A0A6A5KYS7"/>
<gene>
    <name evidence="2" type="ORF">BDW02DRAFT_271940</name>
</gene>
<organism evidence="2 3">
    <name type="scientific">Decorospora gaudefroyi</name>
    <dbReference type="NCBI Taxonomy" id="184978"/>
    <lineage>
        <taxon>Eukaryota</taxon>
        <taxon>Fungi</taxon>
        <taxon>Dikarya</taxon>
        <taxon>Ascomycota</taxon>
        <taxon>Pezizomycotina</taxon>
        <taxon>Dothideomycetes</taxon>
        <taxon>Pleosporomycetidae</taxon>
        <taxon>Pleosporales</taxon>
        <taxon>Pleosporineae</taxon>
        <taxon>Pleosporaceae</taxon>
        <taxon>Decorospora</taxon>
    </lineage>
</organism>
<feature type="region of interest" description="Disordered" evidence="1">
    <location>
        <begin position="1"/>
        <end position="47"/>
    </location>
</feature>
<evidence type="ECO:0000256" key="1">
    <source>
        <dbReference type="SAM" id="MobiDB-lite"/>
    </source>
</evidence>
<proteinExistence type="predicted"/>
<evidence type="ECO:0000313" key="3">
    <source>
        <dbReference type="Proteomes" id="UP000800040"/>
    </source>
</evidence>
<feature type="region of interest" description="Disordered" evidence="1">
    <location>
        <begin position="79"/>
        <end position="103"/>
    </location>
</feature>
<evidence type="ECO:0000313" key="2">
    <source>
        <dbReference type="EMBL" id="KAF1838983.1"/>
    </source>
</evidence>
<reference evidence="2" key="1">
    <citation type="submission" date="2020-01" db="EMBL/GenBank/DDBJ databases">
        <authorList>
            <consortium name="DOE Joint Genome Institute"/>
            <person name="Haridas S."/>
            <person name="Albert R."/>
            <person name="Binder M."/>
            <person name="Bloem J."/>
            <person name="Labutti K."/>
            <person name="Salamov A."/>
            <person name="Andreopoulos B."/>
            <person name="Baker S.E."/>
            <person name="Barry K."/>
            <person name="Bills G."/>
            <person name="Bluhm B.H."/>
            <person name="Cannon C."/>
            <person name="Castanera R."/>
            <person name="Culley D.E."/>
            <person name="Daum C."/>
            <person name="Ezra D."/>
            <person name="Gonzalez J.B."/>
            <person name="Henrissat B."/>
            <person name="Kuo A."/>
            <person name="Liang C."/>
            <person name="Lipzen A."/>
            <person name="Lutzoni F."/>
            <person name="Magnuson J."/>
            <person name="Mondo S."/>
            <person name="Nolan M."/>
            <person name="Ohm R."/>
            <person name="Pangilinan J."/>
            <person name="Park H.-J."/>
            <person name="Ramirez L."/>
            <person name="Alfaro M."/>
            <person name="Sun H."/>
            <person name="Tritt A."/>
            <person name="Yoshinaga Y."/>
            <person name="Zwiers L.-H."/>
            <person name="Turgeon B.G."/>
            <person name="Goodwin S.B."/>
            <person name="Spatafora J.W."/>
            <person name="Crous P.W."/>
            <person name="Grigoriev I.V."/>
        </authorList>
    </citation>
    <scope>NUCLEOTIDE SEQUENCE</scope>
    <source>
        <strain evidence="2">P77</strain>
    </source>
</reference>
<dbReference type="EMBL" id="ML975247">
    <property type="protein sequence ID" value="KAF1838983.1"/>
    <property type="molecule type" value="Genomic_DNA"/>
</dbReference>
<dbReference type="Proteomes" id="UP000800040">
    <property type="component" value="Unassembled WGS sequence"/>
</dbReference>
<sequence length="186" mass="20054">MQKRGDEVQRGVSIRMPQLQQPQTNAAPTTNAASRGILAPPSQGSKCIRNEEPDLKIDDQRCEKTQSQLSVGDMYRVQNLTDMDGNGKGKGTPDAVSGAGIGGEEKDALGSGVAGGFYLVSNGGINNDDVGSSEKEEEEARIFWGGVLEAGERSLLEFEHGELSWKHVPNPKRTFPTRQTEASRNP</sequence>
<keyword evidence="3" id="KW-1185">Reference proteome</keyword>
<feature type="compositionally biased region" description="Low complexity" evidence="1">
    <location>
        <begin position="17"/>
        <end position="33"/>
    </location>
</feature>